<name>A0A1V2W356_9BURK</name>
<accession>A0A1V2W356</accession>
<dbReference type="Proteomes" id="UP000188543">
    <property type="component" value="Unassembled WGS sequence"/>
</dbReference>
<dbReference type="EMBL" id="MUTJ01000053">
    <property type="protein sequence ID" value="ONU85024.1"/>
    <property type="molecule type" value="Genomic_DNA"/>
</dbReference>
<gene>
    <name evidence="2" type="ORF">A8E72_16645</name>
</gene>
<dbReference type="OrthoDB" id="9096732at2"/>
<evidence type="ECO:0000313" key="3">
    <source>
        <dbReference type="Proteomes" id="UP000188543"/>
    </source>
</evidence>
<evidence type="ECO:0000256" key="1">
    <source>
        <dbReference type="SAM" id="SignalP"/>
    </source>
</evidence>
<sequence>MIAKRLAVGAALLLSSVCSHADITVGTFKKTDHTNFTLLSNIGGIGIGIEWANTALSVRGQPPLFCPPPKLATNAANNISMLETYISAHQSKDDLPIGLILLQAYIETFPCN</sequence>
<proteinExistence type="predicted"/>
<feature type="signal peptide" evidence="1">
    <location>
        <begin position="1"/>
        <end position="21"/>
    </location>
</feature>
<dbReference type="AlphaFoldDB" id="A0A1V2W356"/>
<keyword evidence="1" id="KW-0732">Signal</keyword>
<reference evidence="2 3" key="1">
    <citation type="submission" date="2016-08" db="EMBL/GenBank/DDBJ databases">
        <authorList>
            <person name="Seilhamer J.J."/>
        </authorList>
    </citation>
    <scope>NUCLEOTIDE SEQUENCE [LARGE SCALE GENOMIC DNA]</scope>
    <source>
        <strain evidence="2 3">VC14762</strain>
    </source>
</reference>
<protein>
    <recommendedName>
        <fullName evidence="4">Rap1a immunity protein domain-containing protein</fullName>
    </recommendedName>
</protein>
<evidence type="ECO:0000313" key="2">
    <source>
        <dbReference type="EMBL" id="ONU85024.1"/>
    </source>
</evidence>
<dbReference type="RefSeq" id="WP_077176504.1">
    <property type="nucleotide sequence ID" value="NZ_CADETK010000010.1"/>
</dbReference>
<organism evidence="2 3">
    <name type="scientific">Burkholderia cenocepacia</name>
    <dbReference type="NCBI Taxonomy" id="95486"/>
    <lineage>
        <taxon>Bacteria</taxon>
        <taxon>Pseudomonadati</taxon>
        <taxon>Pseudomonadota</taxon>
        <taxon>Betaproteobacteria</taxon>
        <taxon>Burkholderiales</taxon>
        <taxon>Burkholderiaceae</taxon>
        <taxon>Burkholderia</taxon>
        <taxon>Burkholderia cepacia complex</taxon>
    </lineage>
</organism>
<evidence type="ECO:0008006" key="4">
    <source>
        <dbReference type="Google" id="ProtNLM"/>
    </source>
</evidence>
<feature type="chain" id="PRO_5012618062" description="Rap1a immunity protein domain-containing protein" evidence="1">
    <location>
        <begin position="22"/>
        <end position="112"/>
    </location>
</feature>
<comment type="caution">
    <text evidence="2">The sequence shown here is derived from an EMBL/GenBank/DDBJ whole genome shotgun (WGS) entry which is preliminary data.</text>
</comment>